<name>A0AAW1HTL0_POPJA</name>
<feature type="region of interest" description="Disordered" evidence="1">
    <location>
        <begin position="1"/>
        <end position="59"/>
    </location>
</feature>
<feature type="compositionally biased region" description="Polar residues" evidence="1">
    <location>
        <begin position="196"/>
        <end position="217"/>
    </location>
</feature>
<dbReference type="EMBL" id="JASPKY010000952">
    <property type="protein sequence ID" value="KAK9679965.1"/>
    <property type="molecule type" value="Genomic_DNA"/>
</dbReference>
<evidence type="ECO:0000313" key="3">
    <source>
        <dbReference type="Proteomes" id="UP001458880"/>
    </source>
</evidence>
<feature type="region of interest" description="Disordered" evidence="1">
    <location>
        <begin position="73"/>
        <end position="316"/>
    </location>
</feature>
<protein>
    <submittedName>
        <fullName evidence="2">Uncharacterized protein</fullName>
    </submittedName>
</protein>
<feature type="compositionally biased region" description="Polar residues" evidence="1">
    <location>
        <begin position="73"/>
        <end position="92"/>
    </location>
</feature>
<comment type="caution">
    <text evidence="2">The sequence shown here is derived from an EMBL/GenBank/DDBJ whole genome shotgun (WGS) entry which is preliminary data.</text>
</comment>
<accession>A0AAW1HTL0</accession>
<reference evidence="2 3" key="1">
    <citation type="journal article" date="2024" name="BMC Genomics">
        <title>De novo assembly and annotation of Popillia japonica's genome with initial clues to its potential as an invasive pest.</title>
        <authorList>
            <person name="Cucini C."/>
            <person name="Boschi S."/>
            <person name="Funari R."/>
            <person name="Cardaioli E."/>
            <person name="Iannotti N."/>
            <person name="Marturano G."/>
            <person name="Paoli F."/>
            <person name="Bruttini M."/>
            <person name="Carapelli A."/>
            <person name="Frati F."/>
            <person name="Nardi F."/>
        </authorList>
    </citation>
    <scope>NUCLEOTIDE SEQUENCE [LARGE SCALE GENOMIC DNA]</scope>
    <source>
        <strain evidence="2">DMR45628</strain>
    </source>
</reference>
<feature type="compositionally biased region" description="Polar residues" evidence="1">
    <location>
        <begin position="43"/>
        <end position="52"/>
    </location>
</feature>
<dbReference type="AlphaFoldDB" id="A0AAW1HTL0"/>
<feature type="compositionally biased region" description="Polar residues" evidence="1">
    <location>
        <begin position="163"/>
        <end position="175"/>
    </location>
</feature>
<feature type="compositionally biased region" description="Polar residues" evidence="1">
    <location>
        <begin position="108"/>
        <end position="121"/>
    </location>
</feature>
<organism evidence="2 3">
    <name type="scientific">Popillia japonica</name>
    <name type="common">Japanese beetle</name>
    <dbReference type="NCBI Taxonomy" id="7064"/>
    <lineage>
        <taxon>Eukaryota</taxon>
        <taxon>Metazoa</taxon>
        <taxon>Ecdysozoa</taxon>
        <taxon>Arthropoda</taxon>
        <taxon>Hexapoda</taxon>
        <taxon>Insecta</taxon>
        <taxon>Pterygota</taxon>
        <taxon>Neoptera</taxon>
        <taxon>Endopterygota</taxon>
        <taxon>Coleoptera</taxon>
        <taxon>Polyphaga</taxon>
        <taxon>Scarabaeiformia</taxon>
        <taxon>Scarabaeidae</taxon>
        <taxon>Rutelinae</taxon>
        <taxon>Popillia</taxon>
    </lineage>
</organism>
<proteinExistence type="predicted"/>
<gene>
    <name evidence="2" type="ORF">QE152_g39528</name>
</gene>
<dbReference type="Proteomes" id="UP001458880">
    <property type="component" value="Unassembled WGS sequence"/>
</dbReference>
<evidence type="ECO:0000256" key="1">
    <source>
        <dbReference type="SAM" id="MobiDB-lite"/>
    </source>
</evidence>
<sequence length="316" mass="33970">MLRTPPRGAPSYTELPLPDSPGRTPMRPSADDLNVEKHHDDTPTPQGRQFSPSVDDLSDEDIMAQIRSLQAILQNRNNKKGSNYNQNKISARSPTSDDDGSPSGTSPLQMDTSFGSTSSLVSAVHRSIGRKRKGSSSPASSPARRLRVSAQIHAPVDAEPSGCKTSPGGQKTSTDGCLPSRQNRRTPKPDLRPNDDTNNIEIFSLSDRTQPDNNTQSRRFPPLPIRPQRPQLPTTARDILPVGSYSARQQHPVKEVPSATYSPSEASVADHGSRAGGRKNTSGPSPYGSRAGGRKNTSGPSPCRFGRKNPPCSPQG</sequence>
<keyword evidence="3" id="KW-1185">Reference proteome</keyword>
<evidence type="ECO:0000313" key="2">
    <source>
        <dbReference type="EMBL" id="KAK9679965.1"/>
    </source>
</evidence>